<dbReference type="EMBL" id="CP016244">
    <property type="protein sequence ID" value="ANQ07064.1"/>
    <property type="molecule type" value="Genomic_DNA"/>
</dbReference>
<dbReference type="AlphaFoldDB" id="A0A1B1DWD6"/>
<dbReference type="Pfam" id="PF05795">
    <property type="entry name" value="Plasmodium_Vir"/>
    <property type="match status" value="1"/>
</dbReference>
<name>A0A1B1DWD6_9APIC</name>
<proteinExistence type="predicted"/>
<dbReference type="InterPro" id="IPR008780">
    <property type="entry name" value="Plasmodium_Vir"/>
</dbReference>
<feature type="region of interest" description="Disordered" evidence="1">
    <location>
        <begin position="309"/>
        <end position="334"/>
    </location>
</feature>
<protein>
    <submittedName>
        <fullName evidence="2">KIR protein</fullName>
    </submittedName>
</protein>
<dbReference type="KEGG" id="pcot:PCOAH_00012820"/>
<gene>
    <name evidence="2" type="ORF">PCOAH_00012820</name>
</gene>
<accession>A0A1B1DWD6</accession>
<evidence type="ECO:0000313" key="3">
    <source>
        <dbReference type="Proteomes" id="UP000092716"/>
    </source>
</evidence>
<dbReference type="GeneID" id="30908008"/>
<reference evidence="3" key="1">
    <citation type="submission" date="2016-06" db="EMBL/GenBank/DDBJ databases">
        <title>First high quality genome sequence of Plasmodium coatneyi using continuous long reads from single molecule, real-time sequencing.</title>
        <authorList>
            <person name="Chien J.-T."/>
            <person name="Pakala S.B."/>
            <person name="Geraldo J.A."/>
            <person name="Lapp S.A."/>
            <person name="Barnwell J.W."/>
            <person name="Kissinger J.C."/>
            <person name="Galinski M.R."/>
            <person name="Humphrey J.C."/>
        </authorList>
    </citation>
    <scope>NUCLEOTIDE SEQUENCE [LARGE SCALE GENOMIC DNA]</scope>
    <source>
        <strain evidence="3">Hackeri</strain>
    </source>
</reference>
<keyword evidence="3" id="KW-1185">Reference proteome</keyword>
<dbReference type="VEuPathDB" id="PlasmoDB:PCOAH_00012820"/>
<feature type="compositionally biased region" description="Basic residues" evidence="1">
    <location>
        <begin position="317"/>
        <end position="329"/>
    </location>
</feature>
<evidence type="ECO:0000256" key="1">
    <source>
        <dbReference type="SAM" id="MobiDB-lite"/>
    </source>
</evidence>
<organism evidence="2 3">
    <name type="scientific">Plasmodium coatneyi</name>
    <dbReference type="NCBI Taxonomy" id="208452"/>
    <lineage>
        <taxon>Eukaryota</taxon>
        <taxon>Sar</taxon>
        <taxon>Alveolata</taxon>
        <taxon>Apicomplexa</taxon>
        <taxon>Aconoidasida</taxon>
        <taxon>Haemosporida</taxon>
        <taxon>Plasmodiidae</taxon>
        <taxon>Plasmodium</taxon>
    </lineage>
</organism>
<sequence length="373" mass="41554">MTNIHTLGLPSHAAYIIFNDGSNNCSAYQIQTNDAESKLKTALNGHSNLPNEVDKILKAWCYAYSKGGSRNPHAPTCQFFYHWLGDLVWNKGGKNGQKITDSTSFQNVMKNIYEQLGKIKPPPAQDSGWGMGQGGCTNLCTGWTIEKDPFTWAKLVSDYTYDYTKINNDLTTNRSLYCLAYEQYLKAATTAYTSFCEGVSEGSTGNHFRQSVCGTFIRERTGSIDKKYNPKELLDQHCKGILDKRTEDVEVAQVVVSSEGPEGIPSTPGGSSAAIPTAVSSILGVAALPTLGFFLYKYNLLPSWFGNHTSGNGGRRSNNRSTRKNRALRRNSDLFTENDSSTEYGTIYSIPYRMNIFFQMKNEHNNNIFFLDE</sequence>
<dbReference type="RefSeq" id="XP_019913759.1">
    <property type="nucleotide sequence ID" value="XM_020058091.1"/>
</dbReference>
<dbReference type="Proteomes" id="UP000092716">
    <property type="component" value="Chromosome 6"/>
</dbReference>
<evidence type="ECO:0000313" key="2">
    <source>
        <dbReference type="EMBL" id="ANQ07064.1"/>
    </source>
</evidence>